<protein>
    <submittedName>
        <fullName evidence="1">Uncharacterized protein</fullName>
    </submittedName>
</protein>
<dbReference type="EMBL" id="QOHL01000015">
    <property type="protein sequence ID" value="RZB12563.1"/>
    <property type="molecule type" value="Genomic_DNA"/>
</dbReference>
<organism evidence="1 2">
    <name type="scientific">Ehrlichia minasensis</name>
    <dbReference type="NCBI Taxonomy" id="1242993"/>
    <lineage>
        <taxon>Bacteria</taxon>
        <taxon>Pseudomonadati</taxon>
        <taxon>Pseudomonadota</taxon>
        <taxon>Alphaproteobacteria</taxon>
        <taxon>Rickettsiales</taxon>
        <taxon>Anaplasmataceae</taxon>
        <taxon>Ehrlichia</taxon>
    </lineage>
</organism>
<gene>
    <name evidence="1" type="ORF">DRF75_03515</name>
</gene>
<name>A0A4Q6I5V7_9RICK</name>
<keyword evidence="2" id="KW-1185">Reference proteome</keyword>
<evidence type="ECO:0000313" key="1">
    <source>
        <dbReference type="EMBL" id="RZB12563.1"/>
    </source>
</evidence>
<dbReference type="Proteomes" id="UP000293377">
    <property type="component" value="Unassembled WGS sequence"/>
</dbReference>
<accession>A0A4Q6I5V7</accession>
<comment type="caution">
    <text evidence="1">The sequence shown here is derived from an EMBL/GenBank/DDBJ whole genome shotgun (WGS) entry which is preliminary data.</text>
</comment>
<sequence>MIVFSKFALVKCLRCGMKTALSVCQFHCSNLLMSVNSAYNYGNCSNLLTCWKCEINIRSVYLVDFFVVSREL</sequence>
<reference evidence="1 2" key="1">
    <citation type="submission" date="2018-06" db="EMBL/GenBank/DDBJ databases">
        <title>Complete Genome Sequence of Ehrlichia minasensis Isolated From Cattle.</title>
        <authorList>
            <person name="Aguiar D.M."/>
            <person name="Araujo J.P.A.Jr."/>
            <person name="Nakazato L."/>
            <person name="Bard E."/>
            <person name="Cabezas-Cruz A."/>
        </authorList>
    </citation>
    <scope>NUCLEOTIDE SEQUENCE [LARGE SCALE GENOMIC DNA]</scope>
    <source>
        <strain evidence="1 2">B11</strain>
    </source>
</reference>
<evidence type="ECO:0000313" key="2">
    <source>
        <dbReference type="Proteomes" id="UP000293377"/>
    </source>
</evidence>
<dbReference type="AlphaFoldDB" id="A0A4Q6I5V7"/>
<proteinExistence type="predicted"/>